<dbReference type="GO" id="GO:0000981">
    <property type="term" value="F:DNA-binding transcription factor activity, RNA polymerase II-specific"/>
    <property type="evidence" value="ECO:0007669"/>
    <property type="project" value="TreeGrafter"/>
</dbReference>
<evidence type="ECO:0000256" key="1">
    <source>
        <dbReference type="ARBA" id="ARBA00004123"/>
    </source>
</evidence>
<dbReference type="EMBL" id="JAVYJV010000010">
    <property type="protein sequence ID" value="KAK4360636.1"/>
    <property type="molecule type" value="Genomic_DNA"/>
</dbReference>
<dbReference type="InterPro" id="IPR002100">
    <property type="entry name" value="TF_MADSbox"/>
</dbReference>
<dbReference type="SMART" id="SM00432">
    <property type="entry name" value="MADS"/>
    <property type="match status" value="1"/>
</dbReference>
<reference evidence="7" key="1">
    <citation type="submission" date="2023-12" db="EMBL/GenBank/DDBJ databases">
        <title>Genome assembly of Anisodus tanguticus.</title>
        <authorList>
            <person name="Wang Y.-J."/>
        </authorList>
    </citation>
    <scope>NUCLEOTIDE SEQUENCE</scope>
    <source>
        <strain evidence="7">KB-2021</strain>
        <tissue evidence="7">Leaf</tissue>
    </source>
</reference>
<keyword evidence="8" id="KW-1185">Reference proteome</keyword>
<sequence>MKASRGKQKIEMKLVESKATRYVTFSKRKLSLFKKVDELSTLTGADVGVLFFSPSGKPYSHGSTSIEKLTDKFLEWKLNNPQDQAGVGKLHVFQEFDDLCKESQIADEEEENQKKRYRILYPDSEIPPNKHRLKQLVALKLRSDEIKKEVKSNILTELSKFDLNLVPKIDRGRVLELTNVAMLIGVLEFRTSVWRRIF</sequence>
<dbReference type="Gene3D" id="3.40.1810.10">
    <property type="entry name" value="Transcription factor, MADS-box"/>
    <property type="match status" value="1"/>
</dbReference>
<dbReference type="InterPro" id="IPR036879">
    <property type="entry name" value="TF_MADSbox_sf"/>
</dbReference>
<evidence type="ECO:0000256" key="5">
    <source>
        <dbReference type="ARBA" id="ARBA00023242"/>
    </source>
</evidence>
<gene>
    <name evidence="7" type="ORF">RND71_019588</name>
</gene>
<evidence type="ECO:0000256" key="3">
    <source>
        <dbReference type="ARBA" id="ARBA00023125"/>
    </source>
</evidence>
<dbReference type="SUPFAM" id="SSF55455">
    <property type="entry name" value="SRF-like"/>
    <property type="match status" value="1"/>
</dbReference>
<keyword evidence="4" id="KW-0804">Transcription</keyword>
<proteinExistence type="predicted"/>
<dbReference type="AlphaFoldDB" id="A0AAE1S145"/>
<feature type="domain" description="MADS-box" evidence="6">
    <location>
        <begin position="5"/>
        <end position="65"/>
    </location>
</feature>
<dbReference type="Proteomes" id="UP001291623">
    <property type="component" value="Unassembled WGS sequence"/>
</dbReference>
<dbReference type="Pfam" id="PF00319">
    <property type="entry name" value="SRF-TF"/>
    <property type="match status" value="1"/>
</dbReference>
<dbReference type="PROSITE" id="PS50066">
    <property type="entry name" value="MADS_BOX_2"/>
    <property type="match status" value="1"/>
</dbReference>
<dbReference type="PANTHER" id="PTHR11945:SF535">
    <property type="entry name" value="AGAMOUS-LIKE MADS-BOX PROTEIN AGL29"/>
    <property type="match status" value="1"/>
</dbReference>
<protein>
    <recommendedName>
        <fullName evidence="6">MADS-box domain-containing protein</fullName>
    </recommendedName>
</protein>
<name>A0AAE1S145_9SOLA</name>
<evidence type="ECO:0000256" key="4">
    <source>
        <dbReference type="ARBA" id="ARBA00023163"/>
    </source>
</evidence>
<comment type="caution">
    <text evidence="7">The sequence shown here is derived from an EMBL/GenBank/DDBJ whole genome shotgun (WGS) entry which is preliminary data.</text>
</comment>
<evidence type="ECO:0000313" key="7">
    <source>
        <dbReference type="EMBL" id="KAK4360636.1"/>
    </source>
</evidence>
<evidence type="ECO:0000313" key="8">
    <source>
        <dbReference type="Proteomes" id="UP001291623"/>
    </source>
</evidence>
<dbReference type="GO" id="GO:0046983">
    <property type="term" value="F:protein dimerization activity"/>
    <property type="evidence" value="ECO:0007669"/>
    <property type="project" value="InterPro"/>
</dbReference>
<evidence type="ECO:0000256" key="2">
    <source>
        <dbReference type="ARBA" id="ARBA00023015"/>
    </source>
</evidence>
<dbReference type="PRINTS" id="PR00404">
    <property type="entry name" value="MADSDOMAIN"/>
</dbReference>
<dbReference type="GO" id="GO:0005634">
    <property type="term" value="C:nucleus"/>
    <property type="evidence" value="ECO:0007669"/>
    <property type="project" value="UniProtKB-SubCell"/>
</dbReference>
<dbReference type="GO" id="GO:0000978">
    <property type="term" value="F:RNA polymerase II cis-regulatory region sequence-specific DNA binding"/>
    <property type="evidence" value="ECO:0007669"/>
    <property type="project" value="TreeGrafter"/>
</dbReference>
<evidence type="ECO:0000259" key="6">
    <source>
        <dbReference type="PROSITE" id="PS50066"/>
    </source>
</evidence>
<accession>A0AAE1S145</accession>
<dbReference type="PANTHER" id="PTHR11945">
    <property type="entry name" value="MADS BOX PROTEIN"/>
    <property type="match status" value="1"/>
</dbReference>
<keyword evidence="5" id="KW-0539">Nucleus</keyword>
<comment type="subcellular location">
    <subcellularLocation>
        <location evidence="1">Nucleus</location>
    </subcellularLocation>
</comment>
<keyword evidence="2" id="KW-0805">Transcription regulation</keyword>
<keyword evidence="3" id="KW-0238">DNA-binding</keyword>
<organism evidence="7 8">
    <name type="scientific">Anisodus tanguticus</name>
    <dbReference type="NCBI Taxonomy" id="243964"/>
    <lineage>
        <taxon>Eukaryota</taxon>
        <taxon>Viridiplantae</taxon>
        <taxon>Streptophyta</taxon>
        <taxon>Embryophyta</taxon>
        <taxon>Tracheophyta</taxon>
        <taxon>Spermatophyta</taxon>
        <taxon>Magnoliopsida</taxon>
        <taxon>eudicotyledons</taxon>
        <taxon>Gunneridae</taxon>
        <taxon>Pentapetalae</taxon>
        <taxon>asterids</taxon>
        <taxon>lamiids</taxon>
        <taxon>Solanales</taxon>
        <taxon>Solanaceae</taxon>
        <taxon>Solanoideae</taxon>
        <taxon>Hyoscyameae</taxon>
        <taxon>Anisodus</taxon>
    </lineage>
</organism>